<dbReference type="STRING" id="1434072.SAMN05216210_3387"/>
<evidence type="ECO:0000313" key="3">
    <source>
        <dbReference type="Proteomes" id="UP000243924"/>
    </source>
</evidence>
<dbReference type="GO" id="GO:0004016">
    <property type="term" value="F:adenylate cyclase activity"/>
    <property type="evidence" value="ECO:0007669"/>
    <property type="project" value="InterPro"/>
</dbReference>
<reference evidence="3" key="1">
    <citation type="submission" date="2016-10" db="EMBL/GenBank/DDBJ databases">
        <authorList>
            <person name="Varghese N."/>
            <person name="Submissions S."/>
        </authorList>
    </citation>
    <scope>NUCLEOTIDE SEQUENCE [LARGE SCALE GENOMIC DNA]</scope>
    <source>
        <strain evidence="3">CECT 8338</strain>
    </source>
</reference>
<dbReference type="PANTHER" id="PTHR38760">
    <property type="entry name" value="ADENYLATE CYCLASE"/>
    <property type="match status" value="1"/>
</dbReference>
<dbReference type="Pfam" id="PF12633">
    <property type="entry name" value="Adenyl_cycl_N"/>
    <property type="match status" value="1"/>
</dbReference>
<protein>
    <submittedName>
        <fullName evidence="2">Adenylate cyclase</fullName>
    </submittedName>
</protein>
<gene>
    <name evidence="2" type="ORF">SAMN05216210_3387</name>
</gene>
<dbReference type="GO" id="GO:0006171">
    <property type="term" value="P:cAMP biosynthetic process"/>
    <property type="evidence" value="ECO:0007669"/>
    <property type="project" value="InterPro"/>
</dbReference>
<dbReference type="AlphaFoldDB" id="A0A1H2HXA5"/>
<name>A0A1H2HXA5_9GAMM</name>
<keyword evidence="3" id="KW-1185">Reference proteome</keyword>
<dbReference type="EMBL" id="LT629787">
    <property type="protein sequence ID" value="SDU36520.1"/>
    <property type="molecule type" value="Genomic_DNA"/>
</dbReference>
<accession>A0A1H2HXA5</accession>
<organism evidence="2 3">
    <name type="scientific">Halopseudomonas salegens</name>
    <dbReference type="NCBI Taxonomy" id="1434072"/>
    <lineage>
        <taxon>Bacteria</taxon>
        <taxon>Pseudomonadati</taxon>
        <taxon>Pseudomonadota</taxon>
        <taxon>Gammaproteobacteria</taxon>
        <taxon>Pseudomonadales</taxon>
        <taxon>Pseudomonadaceae</taxon>
        <taxon>Halopseudomonas</taxon>
    </lineage>
</organism>
<dbReference type="InterPro" id="IPR000274">
    <property type="entry name" value="Adenylate_cyclase_1"/>
</dbReference>
<dbReference type="InterPro" id="IPR024685">
    <property type="entry name" value="Adenylate_cyclase_1_N"/>
</dbReference>
<evidence type="ECO:0000313" key="2">
    <source>
        <dbReference type="EMBL" id="SDU36520.1"/>
    </source>
</evidence>
<sequence length="946" mass="108365">MPASGEIRLELQEGIDRKTLTTLRKRFSQLNQTRLRRVTQALGSRQYLVLQLIPLLFDVNHPLLPGYIAGHTPRGLATYLPDNETLLAAQSLTRSFSWRKHPAGFNPQIHALYLMGSGGTIAQSDKSDLDIWVCHDPALNEAERLELASKCQLITDWADTLNCEAHFHLIDPARFSRGERDNDLTTEDCGSSQHYLLLDEFYRTAILLAGRYPLWWMVPVYEEHNYPEYTKALLGKRFLRARDALDLGHLAEIPAGEYVGAGLWQLFKGIDSPYKSVLKLLLTEVYANQHPDVECLSLSFKREVYAGEPDADELDPYIMLYRKVEAYLKARGDLDRLDLVRRCLYLKADVRLSRRGGMLDWKRQLMEKLVREWQWDTRQLQQLDNRRQWRVEEVSRERRQLVSELTHSYRLLSHFGRSHNVINAINNRDMSLLGRRLHAAFERKAGKVEVINPGIAPDLAEPLLTLAAEQRDGQASWALLRGSLNLTEIDAHKPLKRTRHVMELLTWGYRNGVIDAASRFALHPGDSALSEFELNNLLTSLRQSFPLPMPVLTEAALSRASQPCQVLLLVNVGLDPLPASSQKNLHLISSHTDALGYSGLRDNLILSIDQITLNSWNEILVSRYDGEQACIQALCDFLNQGQAHQRLPELQVACYCRNRSSAIAERVESLFRDAAERLLAEPAQQFLLQVQTGFRLLERRNGAIEVTALDDQEALQRHLGRSKPRHTALHLDNYALQGQDLALVLRQDQPGRTQVFFRLLGNQQAELYVLDERGSLWRQRTAYQDEQTLLLPLLRFLYSVRLRRQINQPLDAQRNQDELQIGEILPAGANHPTRVVPRKVPELKLEADFYAVQAIAEPSDQHSSWVVSIFCEHREFSALEHGDQLFSAVARHILERRREHSRYPCYITDLDLSAADPAGKMQTVHYLRYRQQLEQSLNQAMDSLRQ</sequence>
<dbReference type="Pfam" id="PF01295">
    <property type="entry name" value="Adenylate_cycl"/>
    <property type="match status" value="1"/>
</dbReference>
<dbReference type="Proteomes" id="UP000243924">
    <property type="component" value="Chromosome I"/>
</dbReference>
<dbReference type="OrthoDB" id="5571448at2"/>
<feature type="domain" description="Adenylate cyclase class-I N-terminal" evidence="1">
    <location>
        <begin position="20"/>
        <end position="216"/>
    </location>
</feature>
<dbReference type="PANTHER" id="PTHR38760:SF1">
    <property type="entry name" value="ADENYLATE CYCLASE"/>
    <property type="match status" value="1"/>
</dbReference>
<dbReference type="PIRSF" id="PIRSF001444">
    <property type="entry name" value="Adenylate_cycl"/>
    <property type="match status" value="1"/>
</dbReference>
<dbReference type="RefSeq" id="WP_092389197.1">
    <property type="nucleotide sequence ID" value="NZ_LT629787.1"/>
</dbReference>
<proteinExistence type="predicted"/>
<evidence type="ECO:0000259" key="1">
    <source>
        <dbReference type="Pfam" id="PF12633"/>
    </source>
</evidence>